<feature type="transmembrane region" description="Helical" evidence="1">
    <location>
        <begin position="12"/>
        <end position="30"/>
    </location>
</feature>
<dbReference type="PANTHER" id="PTHR30336:SF4">
    <property type="entry name" value="ENVELOPE BIOGENESIS FACTOR ELYC"/>
    <property type="match status" value="1"/>
</dbReference>
<evidence type="ECO:0000313" key="4">
    <source>
        <dbReference type="Proteomes" id="UP000653127"/>
    </source>
</evidence>
<comment type="caution">
    <text evidence="3">The sequence shown here is derived from an EMBL/GenBank/DDBJ whole genome shotgun (WGS) entry which is preliminary data.</text>
</comment>
<feature type="domain" description="DUF218" evidence="2">
    <location>
        <begin position="99"/>
        <end position="240"/>
    </location>
</feature>
<gene>
    <name evidence="3" type="ORF">H8711_09470</name>
</gene>
<keyword evidence="1" id="KW-1133">Transmembrane helix</keyword>
<reference evidence="3" key="1">
    <citation type="submission" date="2020-08" db="EMBL/GenBank/DDBJ databases">
        <title>Genome public.</title>
        <authorList>
            <person name="Liu C."/>
            <person name="Sun Q."/>
        </authorList>
    </citation>
    <scope>NUCLEOTIDE SEQUENCE</scope>
    <source>
        <strain evidence="3">NSJ-31</strain>
    </source>
</reference>
<organism evidence="3 4">
    <name type="scientific">Ligaoa zhengdingensis</name>
    <dbReference type="NCBI Taxonomy" id="2763658"/>
    <lineage>
        <taxon>Bacteria</taxon>
        <taxon>Bacillati</taxon>
        <taxon>Bacillota</taxon>
        <taxon>Clostridia</taxon>
        <taxon>Eubacteriales</taxon>
        <taxon>Oscillospiraceae</taxon>
        <taxon>Ligaoa</taxon>
    </lineage>
</organism>
<protein>
    <submittedName>
        <fullName evidence="3">YdcF family protein</fullName>
    </submittedName>
</protein>
<dbReference type="PANTHER" id="PTHR30336">
    <property type="entry name" value="INNER MEMBRANE PROTEIN, PROBABLE PERMEASE"/>
    <property type="match status" value="1"/>
</dbReference>
<evidence type="ECO:0000256" key="1">
    <source>
        <dbReference type="SAM" id="Phobius"/>
    </source>
</evidence>
<accession>A0A926DYH1</accession>
<name>A0A926DYH1_9FIRM</name>
<dbReference type="RefSeq" id="WP_249283230.1">
    <property type="nucleotide sequence ID" value="NZ_JACRST010000014.1"/>
</dbReference>
<dbReference type="InterPro" id="IPR014729">
    <property type="entry name" value="Rossmann-like_a/b/a_fold"/>
</dbReference>
<evidence type="ECO:0000313" key="3">
    <source>
        <dbReference type="EMBL" id="MBC8547156.1"/>
    </source>
</evidence>
<dbReference type="CDD" id="cd06259">
    <property type="entry name" value="YdcF-like"/>
    <property type="match status" value="1"/>
</dbReference>
<dbReference type="Proteomes" id="UP000653127">
    <property type="component" value="Unassembled WGS sequence"/>
</dbReference>
<dbReference type="InterPro" id="IPR051599">
    <property type="entry name" value="Cell_Envelope_Assoc"/>
</dbReference>
<sequence length="251" mass="27457">MSHPILRRGGLILSGGLVLYSTISMLLFNFWNAGNFALLLLGAAGLLYLAFYDRMPHRAHIILNLLWAMGLAVLTALTAVMLWFAYGNVPDVNNPPGTVVILGAKINGDSPSLILQQRLKSAFDYLERHPQAVVVCSGGLGDGETYAESEVMRLYLEARGISSDRIYEENASTNTAENLAYSAEVIRKNGLDPNVALCTDGFHQLRAALQARHAGLTPTAISSRTPPGLIPMYYAREWLGVAKTILIDRIW</sequence>
<dbReference type="GO" id="GO:0043164">
    <property type="term" value="P:Gram-negative-bacterium-type cell wall biogenesis"/>
    <property type="evidence" value="ECO:0007669"/>
    <property type="project" value="TreeGrafter"/>
</dbReference>
<proteinExistence type="predicted"/>
<dbReference type="EMBL" id="JACRST010000014">
    <property type="protein sequence ID" value="MBC8547156.1"/>
    <property type="molecule type" value="Genomic_DNA"/>
</dbReference>
<dbReference type="Pfam" id="PF02698">
    <property type="entry name" value="DUF218"/>
    <property type="match status" value="1"/>
</dbReference>
<keyword evidence="4" id="KW-1185">Reference proteome</keyword>
<dbReference type="InterPro" id="IPR003848">
    <property type="entry name" value="DUF218"/>
</dbReference>
<dbReference type="Gene3D" id="3.40.50.620">
    <property type="entry name" value="HUPs"/>
    <property type="match status" value="1"/>
</dbReference>
<dbReference type="GO" id="GO:0005886">
    <property type="term" value="C:plasma membrane"/>
    <property type="evidence" value="ECO:0007669"/>
    <property type="project" value="TreeGrafter"/>
</dbReference>
<keyword evidence="1" id="KW-0812">Transmembrane</keyword>
<dbReference type="AlphaFoldDB" id="A0A926DYH1"/>
<feature type="transmembrane region" description="Helical" evidence="1">
    <location>
        <begin position="36"/>
        <end position="53"/>
    </location>
</feature>
<evidence type="ECO:0000259" key="2">
    <source>
        <dbReference type="Pfam" id="PF02698"/>
    </source>
</evidence>
<dbReference type="GO" id="GO:0000270">
    <property type="term" value="P:peptidoglycan metabolic process"/>
    <property type="evidence" value="ECO:0007669"/>
    <property type="project" value="TreeGrafter"/>
</dbReference>
<keyword evidence="1" id="KW-0472">Membrane</keyword>
<feature type="transmembrane region" description="Helical" evidence="1">
    <location>
        <begin position="65"/>
        <end position="86"/>
    </location>
</feature>